<sequence length="698" mass="81409">MKEFFWGKNDIYSNVNTIPDKWKNESAVVIYKYENHDYHNYRINVTYTSGVRKKIMLLDEAAVKEFSEFSFLDKVYSDIGYARKAGANILGVKIIKPNGSVVEIDVDKETKLIDNQKKIAISNLEVGDIIDFYLFSQEKFKSDGSSKFPKVERVLGDEYPIMNYKLNFLSENDFFINFNSYNGAPELKQVKAERSSDRKFELEAKNIEKEEFSKWLYPLVELPSYKFQVYFAKNGGDRNGADAFLSDREKDIKKTVDKDEVFKKYRHYLSGNYYYNGSVHEDPKKFFKDKKFGSDEERVRALYYYARYLYLIRPIELSVAGEANLGKEYRYMQTGFNTPFYSDEDFFNYFIAFLKSNNIDYDIILGSARYNGSIKDLLIKDNLTPVLRVNTSTPLYLEYFTPFSGIDYLNSDLENSKAFLLMGIGSKKEDGIEEIILPSSTIKDNVSKTISVISLNDDLTNFNVNREVSYSGHFKADEQKEKIPFYKYVEEDNKLYEASKRYGIPKSKDEIEKKGMKALIKKLEENFKEKHTNSISQEYKAKVEDYSLAIIKSGRNGVKEPFQFNEEFKIKNDFIKKAGDNYIIEIGKFLTSQIEIDKKEKDRKNDIYMPYPRAIENQITFEIPQGFTVSGLEKLNKSVSNETGRFISTAIVKDNKLVIETSKHYNNYFEPNSNWLKMIQFLDAAYQFTQEKILLKKI</sequence>
<dbReference type="AlphaFoldDB" id="A0A1M6DP52"/>
<reference evidence="2" key="1">
    <citation type="submission" date="2016-11" db="EMBL/GenBank/DDBJ databases">
        <authorList>
            <person name="Varghese N."/>
            <person name="Submissions S."/>
        </authorList>
    </citation>
    <scope>NUCLEOTIDE SEQUENCE [LARGE SCALE GENOMIC DNA]</scope>
    <source>
        <strain evidence="2">DSM 18829</strain>
    </source>
</reference>
<evidence type="ECO:0008006" key="3">
    <source>
        <dbReference type="Google" id="ProtNLM"/>
    </source>
</evidence>
<keyword evidence="2" id="KW-1185">Reference proteome</keyword>
<protein>
    <recommendedName>
        <fullName evidence="3">DUF3857 domain-containing protein</fullName>
    </recommendedName>
</protein>
<dbReference type="Gene3D" id="2.60.120.1130">
    <property type="match status" value="1"/>
</dbReference>
<gene>
    <name evidence="1" type="ORF">SAMN05444363_1557</name>
</gene>
<evidence type="ECO:0000313" key="2">
    <source>
        <dbReference type="Proteomes" id="UP000184488"/>
    </source>
</evidence>
<evidence type="ECO:0000313" key="1">
    <source>
        <dbReference type="EMBL" id="SHI74960.1"/>
    </source>
</evidence>
<accession>A0A1M6DP52</accession>
<organism evidence="1 2">
    <name type="scientific">Flavobacterium terrae</name>
    <dbReference type="NCBI Taxonomy" id="415425"/>
    <lineage>
        <taxon>Bacteria</taxon>
        <taxon>Pseudomonadati</taxon>
        <taxon>Bacteroidota</taxon>
        <taxon>Flavobacteriia</taxon>
        <taxon>Flavobacteriales</taxon>
        <taxon>Flavobacteriaceae</taxon>
        <taxon>Flavobacterium</taxon>
    </lineage>
</organism>
<dbReference type="OrthoDB" id="1153981at2"/>
<dbReference type="STRING" id="415425.SAMN05444363_1557"/>
<proteinExistence type="predicted"/>
<dbReference type="Proteomes" id="UP000184488">
    <property type="component" value="Unassembled WGS sequence"/>
</dbReference>
<name>A0A1M6DP52_9FLAO</name>
<dbReference type="EMBL" id="FQZI01000002">
    <property type="protein sequence ID" value="SHI74960.1"/>
    <property type="molecule type" value="Genomic_DNA"/>
</dbReference>
<dbReference type="RefSeq" id="WP_073310133.1">
    <property type="nucleotide sequence ID" value="NZ_FQZI01000002.1"/>
</dbReference>